<keyword evidence="3" id="KW-1185">Reference proteome</keyword>
<reference evidence="3" key="1">
    <citation type="submission" date="2018-11" db="EMBL/GenBank/DDBJ databases">
        <title>Genome sequencing of a novel mesophilic and cellulolytic organism within the genus Hungateiclostridium.</title>
        <authorList>
            <person name="Rettenmaier R."/>
            <person name="Liebl W."/>
            <person name="Zverlov V."/>
        </authorList>
    </citation>
    <scope>NUCLEOTIDE SEQUENCE [LARGE SCALE GENOMIC DNA]</scope>
    <source>
        <strain evidence="3">N2K1</strain>
    </source>
</reference>
<evidence type="ECO:0000259" key="1">
    <source>
        <dbReference type="Pfam" id="PF01695"/>
    </source>
</evidence>
<comment type="caution">
    <text evidence="2">The sequence shown here is derived from an EMBL/GenBank/DDBJ whole genome shotgun (WGS) entry which is preliminary data.</text>
</comment>
<evidence type="ECO:0000313" key="2">
    <source>
        <dbReference type="EMBL" id="RXE60029.1"/>
    </source>
</evidence>
<dbReference type="RefSeq" id="WP_128705798.1">
    <property type="nucleotide sequence ID" value="NZ_RLII01000003.1"/>
</dbReference>
<sequence length="53" mass="6281">MIIFEVFKIIYSKYENGNIVLMNNKYLGNRDKLMNDIVITTAILDRLFIMHIS</sequence>
<dbReference type="OrthoDB" id="9776217at2"/>
<dbReference type="InterPro" id="IPR002611">
    <property type="entry name" value="IstB_ATP-bd"/>
</dbReference>
<dbReference type="Proteomes" id="UP000289166">
    <property type="component" value="Unassembled WGS sequence"/>
</dbReference>
<dbReference type="EMBL" id="RLII01000003">
    <property type="protein sequence ID" value="RXE60029.1"/>
    <property type="molecule type" value="Genomic_DNA"/>
</dbReference>
<dbReference type="AlphaFoldDB" id="A0A4V1K2E7"/>
<feature type="domain" description="IstB-like ATP-binding" evidence="1">
    <location>
        <begin position="6"/>
        <end position="48"/>
    </location>
</feature>
<name>A0A4V1K2E7_9FIRM</name>
<accession>A0A4V1K2E7</accession>
<evidence type="ECO:0000313" key="3">
    <source>
        <dbReference type="Proteomes" id="UP000289166"/>
    </source>
</evidence>
<proteinExistence type="predicted"/>
<dbReference type="GO" id="GO:0005524">
    <property type="term" value="F:ATP binding"/>
    <property type="evidence" value="ECO:0007669"/>
    <property type="project" value="InterPro"/>
</dbReference>
<dbReference type="Pfam" id="PF01695">
    <property type="entry name" value="IstB_IS21"/>
    <property type="match status" value="1"/>
</dbReference>
<gene>
    <name evidence="2" type="ORF">EFD62_04545</name>
</gene>
<protein>
    <recommendedName>
        <fullName evidence="1">IstB-like ATP-binding domain-containing protein</fullName>
    </recommendedName>
</protein>
<organism evidence="2 3">
    <name type="scientific">Acetivibrio mesophilus</name>
    <dbReference type="NCBI Taxonomy" id="2487273"/>
    <lineage>
        <taxon>Bacteria</taxon>
        <taxon>Bacillati</taxon>
        <taxon>Bacillota</taxon>
        <taxon>Clostridia</taxon>
        <taxon>Eubacteriales</taxon>
        <taxon>Oscillospiraceae</taxon>
        <taxon>Acetivibrio</taxon>
    </lineage>
</organism>